<keyword evidence="9 12" id="KW-0472">Membrane</keyword>
<keyword evidence="3 12" id="KW-0812">Transmembrane</keyword>
<reference evidence="13" key="1">
    <citation type="journal article" date="2020" name="Fungal Divers.">
        <title>Resolving the Mortierellaceae phylogeny through synthesis of multi-gene phylogenetics and phylogenomics.</title>
        <authorList>
            <person name="Vandepol N."/>
            <person name="Liber J."/>
            <person name="Desiro A."/>
            <person name="Na H."/>
            <person name="Kennedy M."/>
            <person name="Barry K."/>
            <person name="Grigoriev I.V."/>
            <person name="Miller A.N."/>
            <person name="O'Donnell K."/>
            <person name="Stajich J.E."/>
            <person name="Bonito G."/>
        </authorList>
    </citation>
    <scope>NUCLEOTIDE SEQUENCE</scope>
    <source>
        <strain evidence="13">CK1249</strain>
    </source>
</reference>
<feature type="transmembrane region" description="Helical" evidence="12">
    <location>
        <begin position="438"/>
        <end position="462"/>
    </location>
</feature>
<evidence type="ECO:0000256" key="12">
    <source>
        <dbReference type="SAM" id="Phobius"/>
    </source>
</evidence>
<evidence type="ECO:0000313" key="13">
    <source>
        <dbReference type="EMBL" id="KAF9957737.1"/>
    </source>
</evidence>
<feature type="transmembrane region" description="Helical" evidence="12">
    <location>
        <begin position="338"/>
        <end position="361"/>
    </location>
</feature>
<comment type="cofactor">
    <cofactor evidence="1">
        <name>heme b</name>
        <dbReference type="ChEBI" id="CHEBI:60344"/>
    </cofactor>
</comment>
<dbReference type="Pfam" id="PF02628">
    <property type="entry name" value="COX15-CtaA"/>
    <property type="match status" value="1"/>
</dbReference>
<sequence>MVCTNAFSSLLTRTLVRATAHTPSPLSAHVLSTRSLSSTAHNNYALKRSVLRSTLSINAAAATQRMSLSARSTALMVKARFQSTTTAAVSASSSASTTASNTASASAARVAAQSTAAAAPEVVVKPIVGYWMLTISAMTFGIVVVGGMTRLTESGLSIVEWNLIKGMKPPRSQEEWEEEFGKYKQFPEYKILNHGMTLEEFKRIFYYEWSHRMLGRAIGAAFILPGLFFAARGMLSKNIARRSLIIGGLIGFQGALGWYMVKSGLDEQLMNTPGATPRVSQYRLAAHLGSAFLIYAGAFMTGMKVLTDYSISKGAYESLAAAINNPVLKRFKGHAHGIVALVFFTAISGAFVAGLDAGLVYNEFPLMGGRLMPPVNELFDSRFVHENDHPKVGLWRNMFDNQVTVQFNHRVLATTTFTAVSALFLYSRRLPLPPHVRLGVNALMGVACCQVGLGIATLLYMVPVSLGTAHQAGSLTLLTTALYLMHSLKKVPVLKKIPLK</sequence>
<dbReference type="GO" id="GO:0016653">
    <property type="term" value="F:oxidoreductase activity, acting on NAD(P)H, heme protein as acceptor"/>
    <property type="evidence" value="ECO:0007669"/>
    <property type="project" value="TreeGrafter"/>
</dbReference>
<evidence type="ECO:0000256" key="9">
    <source>
        <dbReference type="ARBA" id="ARBA00023136"/>
    </source>
</evidence>
<feature type="transmembrane region" description="Helical" evidence="12">
    <location>
        <begin position="243"/>
        <end position="261"/>
    </location>
</feature>
<dbReference type="InterPro" id="IPR023754">
    <property type="entry name" value="HemeA_Synthase_type2"/>
</dbReference>
<evidence type="ECO:0000256" key="3">
    <source>
        <dbReference type="ARBA" id="ARBA00022692"/>
    </source>
</evidence>
<dbReference type="HAMAP" id="MF_01665">
    <property type="entry name" value="HemeA_synth_type2"/>
    <property type="match status" value="1"/>
</dbReference>
<feature type="transmembrane region" description="Helical" evidence="12">
    <location>
        <begin position="213"/>
        <end position="231"/>
    </location>
</feature>
<dbReference type="AlphaFoldDB" id="A0A9P6J1B7"/>
<evidence type="ECO:0000256" key="11">
    <source>
        <dbReference type="ARBA" id="ARBA00048044"/>
    </source>
</evidence>
<evidence type="ECO:0000256" key="2">
    <source>
        <dbReference type="ARBA" id="ARBA00004141"/>
    </source>
</evidence>
<keyword evidence="6" id="KW-0560">Oxidoreductase</keyword>
<comment type="pathway">
    <text evidence="10">Porphyrin-containing compound metabolism; heme A biosynthesis; heme A from heme O: step 1/1.</text>
</comment>
<dbReference type="PANTHER" id="PTHR23289:SF2">
    <property type="entry name" value="CYTOCHROME C OXIDASE ASSEMBLY PROTEIN COX15 HOMOLOG"/>
    <property type="match status" value="1"/>
</dbReference>
<dbReference type="PANTHER" id="PTHR23289">
    <property type="entry name" value="CYTOCHROME C OXIDASE ASSEMBLY PROTEIN COX15"/>
    <property type="match status" value="1"/>
</dbReference>
<dbReference type="GO" id="GO:0046872">
    <property type="term" value="F:metal ion binding"/>
    <property type="evidence" value="ECO:0007669"/>
    <property type="project" value="UniProtKB-KW"/>
</dbReference>
<name>A0A9P6J1B7_MORAP</name>
<keyword evidence="7" id="KW-0408">Iron</keyword>
<evidence type="ECO:0000256" key="5">
    <source>
        <dbReference type="ARBA" id="ARBA00022989"/>
    </source>
</evidence>
<comment type="subcellular location">
    <subcellularLocation>
        <location evidence="2">Membrane</location>
        <topology evidence="2">Multi-pass membrane protein</topology>
    </subcellularLocation>
</comment>
<feature type="transmembrane region" description="Helical" evidence="12">
    <location>
        <begin position="468"/>
        <end position="486"/>
    </location>
</feature>
<dbReference type="GO" id="GO:0006784">
    <property type="term" value="P:heme A biosynthetic process"/>
    <property type="evidence" value="ECO:0007669"/>
    <property type="project" value="InterPro"/>
</dbReference>
<feature type="transmembrane region" description="Helical" evidence="12">
    <location>
        <begin position="281"/>
        <end position="303"/>
    </location>
</feature>
<evidence type="ECO:0000256" key="8">
    <source>
        <dbReference type="ARBA" id="ARBA00023133"/>
    </source>
</evidence>
<evidence type="ECO:0000256" key="1">
    <source>
        <dbReference type="ARBA" id="ARBA00001970"/>
    </source>
</evidence>
<gene>
    <name evidence="13" type="primary">COX15</name>
    <name evidence="13" type="ORF">BGZ70_009422</name>
</gene>
<dbReference type="Proteomes" id="UP000738359">
    <property type="component" value="Unassembled WGS sequence"/>
</dbReference>
<accession>A0A9P6J1B7</accession>
<feature type="transmembrane region" description="Helical" evidence="12">
    <location>
        <begin position="128"/>
        <end position="148"/>
    </location>
</feature>
<keyword evidence="4" id="KW-0479">Metal-binding</keyword>
<proteinExistence type="inferred from homology"/>
<organism evidence="13 14">
    <name type="scientific">Mortierella alpina</name>
    <name type="common">Oleaginous fungus</name>
    <name type="synonym">Mortierella renispora</name>
    <dbReference type="NCBI Taxonomy" id="64518"/>
    <lineage>
        <taxon>Eukaryota</taxon>
        <taxon>Fungi</taxon>
        <taxon>Fungi incertae sedis</taxon>
        <taxon>Mucoromycota</taxon>
        <taxon>Mortierellomycotina</taxon>
        <taxon>Mortierellomycetes</taxon>
        <taxon>Mortierellales</taxon>
        <taxon>Mortierellaceae</taxon>
        <taxon>Mortierella</taxon>
    </lineage>
</organism>
<dbReference type="GO" id="GO:0005743">
    <property type="term" value="C:mitochondrial inner membrane"/>
    <property type="evidence" value="ECO:0007669"/>
    <property type="project" value="TreeGrafter"/>
</dbReference>
<evidence type="ECO:0000256" key="7">
    <source>
        <dbReference type="ARBA" id="ARBA00023004"/>
    </source>
</evidence>
<comment type="catalytic activity">
    <reaction evidence="11">
        <text>Fe(II)-heme o + 2 A + H2O = Fe(II)-heme a + 2 AH2</text>
        <dbReference type="Rhea" id="RHEA:63388"/>
        <dbReference type="ChEBI" id="CHEBI:13193"/>
        <dbReference type="ChEBI" id="CHEBI:15377"/>
        <dbReference type="ChEBI" id="CHEBI:17499"/>
        <dbReference type="ChEBI" id="CHEBI:60530"/>
        <dbReference type="ChEBI" id="CHEBI:61715"/>
        <dbReference type="EC" id="1.17.99.9"/>
    </reaction>
    <physiologicalReaction direction="left-to-right" evidence="11">
        <dbReference type="Rhea" id="RHEA:63389"/>
    </physiologicalReaction>
</comment>
<feature type="transmembrane region" description="Helical" evidence="12">
    <location>
        <begin position="407"/>
        <end position="426"/>
    </location>
</feature>
<keyword evidence="8" id="KW-0350">Heme biosynthesis</keyword>
<dbReference type="GO" id="GO:0120547">
    <property type="term" value="F:heme A synthase activity"/>
    <property type="evidence" value="ECO:0007669"/>
    <property type="project" value="UniProtKB-EC"/>
</dbReference>
<keyword evidence="5 12" id="KW-1133">Transmembrane helix</keyword>
<dbReference type="EMBL" id="JAAAHY010000765">
    <property type="protein sequence ID" value="KAF9957737.1"/>
    <property type="molecule type" value="Genomic_DNA"/>
</dbReference>
<keyword evidence="14" id="KW-1185">Reference proteome</keyword>
<comment type="caution">
    <text evidence="13">The sequence shown here is derived from an EMBL/GenBank/DDBJ whole genome shotgun (WGS) entry which is preliminary data.</text>
</comment>
<evidence type="ECO:0000256" key="6">
    <source>
        <dbReference type="ARBA" id="ARBA00023002"/>
    </source>
</evidence>
<evidence type="ECO:0000313" key="14">
    <source>
        <dbReference type="Proteomes" id="UP000738359"/>
    </source>
</evidence>
<dbReference type="InterPro" id="IPR003780">
    <property type="entry name" value="COX15/CtaA_fam"/>
</dbReference>
<dbReference type="OrthoDB" id="1726137at2759"/>
<evidence type="ECO:0000256" key="4">
    <source>
        <dbReference type="ARBA" id="ARBA00022723"/>
    </source>
</evidence>
<protein>
    <submittedName>
        <fullName evidence="13">Cytochrome c oxidase assembly protein cox15</fullName>
    </submittedName>
</protein>
<evidence type="ECO:0000256" key="10">
    <source>
        <dbReference type="ARBA" id="ARBA00044501"/>
    </source>
</evidence>